<dbReference type="Pfam" id="PF26067">
    <property type="entry name" value="DUF8024"/>
    <property type="match status" value="1"/>
</dbReference>
<dbReference type="GeneID" id="42178267"/>
<protein>
    <submittedName>
        <fullName evidence="2">Uncharacterized protein</fullName>
    </submittedName>
</protein>
<dbReference type="InterPro" id="IPR058337">
    <property type="entry name" value="DUF8024"/>
</dbReference>
<reference evidence="2 3" key="2">
    <citation type="submission" date="2019-04" db="EMBL/GenBank/DDBJ databases">
        <authorList>
            <person name="Yang S."/>
            <person name="Wei W."/>
        </authorList>
    </citation>
    <scope>NUCLEOTIDE SEQUENCE [LARGE SCALE GENOMIC DNA]</scope>
    <source>
        <strain evidence="3">ZP60</strain>
    </source>
</reference>
<reference evidence="2 3" key="1">
    <citation type="submission" date="2019-04" db="EMBL/GenBank/DDBJ databases">
        <title>Complete genome sequence of Arthrobacter sp. ZXY-2 associated with effective atrazine degradation and salt adaptation.</title>
        <authorList>
            <person name="Zhao X."/>
        </authorList>
    </citation>
    <scope>NUCLEOTIDE SEQUENCE [LARGE SCALE GENOMIC DNA]</scope>
    <source>
        <strain evidence="3">ZP60</strain>
    </source>
</reference>
<dbReference type="AlphaFoldDB" id="A0A4D6KGK7"/>
<gene>
    <name evidence="2" type="ORF">E5139_04985</name>
</gene>
<keyword evidence="1" id="KW-0472">Membrane</keyword>
<keyword evidence="1" id="KW-0812">Transmembrane</keyword>
<dbReference type="Proteomes" id="UP000297053">
    <property type="component" value="Chromosome"/>
</dbReference>
<accession>A0A4D6KGK7</accession>
<sequence length="65" mass="6683">MQATVGELVSNLVTHFTNDPLALLMALAGAAFVGGASLFFGYLTLGAVADFITPDVSNEPPSRAN</sequence>
<proteinExistence type="predicted"/>
<evidence type="ECO:0000313" key="2">
    <source>
        <dbReference type="EMBL" id="QCD65023.1"/>
    </source>
</evidence>
<keyword evidence="1" id="KW-1133">Transmembrane helix</keyword>
<organism evidence="2 3">
    <name type="scientific">Halomicrobium mukohataei</name>
    <dbReference type="NCBI Taxonomy" id="57705"/>
    <lineage>
        <taxon>Archaea</taxon>
        <taxon>Methanobacteriati</taxon>
        <taxon>Methanobacteriota</taxon>
        <taxon>Stenosarchaea group</taxon>
        <taxon>Halobacteria</taxon>
        <taxon>Halobacteriales</taxon>
        <taxon>Haloarculaceae</taxon>
        <taxon>Halomicrobium</taxon>
    </lineage>
</organism>
<name>A0A4D6KGK7_9EURY</name>
<dbReference type="KEGG" id="halz:E5139_04985"/>
<feature type="transmembrane region" description="Helical" evidence="1">
    <location>
        <begin position="20"/>
        <end position="43"/>
    </location>
</feature>
<dbReference type="RefSeq" id="WP_012807870.1">
    <property type="nucleotide sequence ID" value="NZ_CP039375.1"/>
</dbReference>
<evidence type="ECO:0000313" key="3">
    <source>
        <dbReference type="Proteomes" id="UP000297053"/>
    </source>
</evidence>
<evidence type="ECO:0000256" key="1">
    <source>
        <dbReference type="SAM" id="Phobius"/>
    </source>
</evidence>
<dbReference type="EMBL" id="CP039375">
    <property type="protein sequence ID" value="QCD65023.1"/>
    <property type="molecule type" value="Genomic_DNA"/>
</dbReference>